<keyword evidence="1" id="KW-1133">Transmembrane helix</keyword>
<keyword evidence="1" id="KW-0812">Transmembrane</keyword>
<name>A0A1G8P953_9CLOT</name>
<dbReference type="AlphaFoldDB" id="A0A1G8P953"/>
<accession>A0A1G8P953</accession>
<dbReference type="RefSeq" id="WP_031576647.1">
    <property type="nucleotide sequence ID" value="NZ_FNDZ01000005.1"/>
</dbReference>
<organism evidence="2 3">
    <name type="scientific">Proteiniclasticum ruminis</name>
    <dbReference type="NCBI Taxonomy" id="398199"/>
    <lineage>
        <taxon>Bacteria</taxon>
        <taxon>Bacillati</taxon>
        <taxon>Bacillota</taxon>
        <taxon>Clostridia</taxon>
        <taxon>Eubacteriales</taxon>
        <taxon>Clostridiaceae</taxon>
        <taxon>Proteiniclasticum</taxon>
    </lineage>
</organism>
<dbReference type="Proteomes" id="UP000183255">
    <property type="component" value="Unassembled WGS sequence"/>
</dbReference>
<dbReference type="Pfam" id="PF22268">
    <property type="entry name" value="DUF6954"/>
    <property type="match status" value="1"/>
</dbReference>
<reference evidence="2 3" key="1">
    <citation type="submission" date="2016-10" db="EMBL/GenBank/DDBJ databases">
        <authorList>
            <person name="de Groot N.N."/>
        </authorList>
    </citation>
    <scope>NUCLEOTIDE SEQUENCE [LARGE SCALE GENOMIC DNA]</scope>
    <source>
        <strain evidence="2 3">CGMCC 1.5058</strain>
    </source>
</reference>
<keyword evidence="1" id="KW-0472">Membrane</keyword>
<evidence type="ECO:0000313" key="2">
    <source>
        <dbReference type="EMBL" id="SDI88992.1"/>
    </source>
</evidence>
<feature type="transmembrane region" description="Helical" evidence="1">
    <location>
        <begin position="41"/>
        <end position="60"/>
    </location>
</feature>
<evidence type="ECO:0000256" key="1">
    <source>
        <dbReference type="SAM" id="Phobius"/>
    </source>
</evidence>
<evidence type="ECO:0000313" key="3">
    <source>
        <dbReference type="Proteomes" id="UP000183255"/>
    </source>
</evidence>
<dbReference type="EMBL" id="FNDZ01000005">
    <property type="protein sequence ID" value="SDI88992.1"/>
    <property type="molecule type" value="Genomic_DNA"/>
</dbReference>
<protein>
    <submittedName>
        <fullName evidence="2">Uncharacterized protein</fullName>
    </submittedName>
</protein>
<dbReference type="InterPro" id="IPR054229">
    <property type="entry name" value="DUF6954"/>
</dbReference>
<proteinExistence type="predicted"/>
<gene>
    <name evidence="2" type="ORF">SAMN05421804_10531</name>
</gene>
<sequence length="65" mass="7310">MTKKPLHLLVNILFLTAFLLVTFFGIGPVLLADGSMQERLFILLVVLLILTGLLLLLRYVKSKMP</sequence>